<evidence type="ECO:0000256" key="2">
    <source>
        <dbReference type="ARBA" id="ARBA00022741"/>
    </source>
</evidence>
<keyword evidence="1" id="KW-0813">Transport</keyword>
<evidence type="ECO:0000313" key="5">
    <source>
        <dbReference type="EMBL" id="GAA3691125.1"/>
    </source>
</evidence>
<keyword evidence="3 5" id="KW-0067">ATP-binding</keyword>
<evidence type="ECO:0000313" key="6">
    <source>
        <dbReference type="Proteomes" id="UP001500051"/>
    </source>
</evidence>
<dbReference type="Pfam" id="PF08352">
    <property type="entry name" value="oligo_HPY"/>
    <property type="match status" value="1"/>
</dbReference>
<sequence>MAELLNAQNIRGVYYTPTGQEVVGVDDVSIQMAEGDVLGLAGESGSGKSTLGSIISLTARPPLVVEHGTLAIDGKAQDLSDMAGIPRTWRGAVVSMLPQGAMNSVSPTMRVRDLVFDVMKAHDGKIKKDEALDRARDRLVTLGLPTRALDAYPHQLSGGMKQRVVTIISTLLNPRLLVADEPTSALDVSSQKALIEMLLEMLEKEIMSGVIFVTHDLPVLRTVANRIAVMYQGKVVESGPTNVMVDDPEHPYTRALLSSVLTPEPKYAKIRIEGMRAFDRESFKAPEVKH</sequence>
<dbReference type="RefSeq" id="WP_344810472.1">
    <property type="nucleotide sequence ID" value="NZ_BAAAYX010000002.1"/>
</dbReference>
<comment type="caution">
    <text evidence="5">The sequence shown here is derived from an EMBL/GenBank/DDBJ whole genome shotgun (WGS) entry which is preliminary data.</text>
</comment>
<organism evidence="5 6">
    <name type="scientific">Microlunatus aurantiacus</name>
    <dbReference type="NCBI Taxonomy" id="446786"/>
    <lineage>
        <taxon>Bacteria</taxon>
        <taxon>Bacillati</taxon>
        <taxon>Actinomycetota</taxon>
        <taxon>Actinomycetes</taxon>
        <taxon>Propionibacteriales</taxon>
        <taxon>Propionibacteriaceae</taxon>
        <taxon>Microlunatus</taxon>
    </lineage>
</organism>
<proteinExistence type="predicted"/>
<accession>A0ABP7CI86</accession>
<name>A0ABP7CI86_9ACTN</name>
<dbReference type="InterPro" id="IPR013563">
    <property type="entry name" value="Oligopep_ABC_C"/>
</dbReference>
<protein>
    <submittedName>
        <fullName evidence="5">ABC transporter ATP-binding protein</fullName>
    </submittedName>
</protein>
<dbReference type="EMBL" id="BAAAYX010000002">
    <property type="protein sequence ID" value="GAA3691125.1"/>
    <property type="molecule type" value="Genomic_DNA"/>
</dbReference>
<gene>
    <name evidence="5" type="ORF">GCM10022204_02760</name>
</gene>
<dbReference type="GO" id="GO:0005524">
    <property type="term" value="F:ATP binding"/>
    <property type="evidence" value="ECO:0007669"/>
    <property type="project" value="UniProtKB-KW"/>
</dbReference>
<feature type="domain" description="ABC transporter" evidence="4">
    <location>
        <begin position="5"/>
        <end position="257"/>
    </location>
</feature>
<dbReference type="InterPro" id="IPR027417">
    <property type="entry name" value="P-loop_NTPase"/>
</dbReference>
<dbReference type="PANTHER" id="PTHR43067">
    <property type="entry name" value="OLIGOPEPTIDE/DIPEPTIDE ABC TRANSPORTER, ATPASE SUBUNIT"/>
    <property type="match status" value="1"/>
</dbReference>
<dbReference type="PANTHER" id="PTHR43067:SF3">
    <property type="entry name" value="MALTOSE ABC TRANSPORTER, ATP-BINDING PROTEIN"/>
    <property type="match status" value="1"/>
</dbReference>
<dbReference type="Gene3D" id="3.40.50.300">
    <property type="entry name" value="P-loop containing nucleotide triphosphate hydrolases"/>
    <property type="match status" value="1"/>
</dbReference>
<keyword evidence="6" id="KW-1185">Reference proteome</keyword>
<dbReference type="PROSITE" id="PS50893">
    <property type="entry name" value="ABC_TRANSPORTER_2"/>
    <property type="match status" value="1"/>
</dbReference>
<dbReference type="Pfam" id="PF00005">
    <property type="entry name" value="ABC_tran"/>
    <property type="match status" value="1"/>
</dbReference>
<evidence type="ECO:0000256" key="1">
    <source>
        <dbReference type="ARBA" id="ARBA00022448"/>
    </source>
</evidence>
<dbReference type="Proteomes" id="UP001500051">
    <property type="component" value="Unassembled WGS sequence"/>
</dbReference>
<dbReference type="SUPFAM" id="SSF52540">
    <property type="entry name" value="P-loop containing nucleoside triphosphate hydrolases"/>
    <property type="match status" value="1"/>
</dbReference>
<dbReference type="InterPro" id="IPR003593">
    <property type="entry name" value="AAA+_ATPase"/>
</dbReference>
<evidence type="ECO:0000256" key="3">
    <source>
        <dbReference type="ARBA" id="ARBA00022840"/>
    </source>
</evidence>
<evidence type="ECO:0000259" key="4">
    <source>
        <dbReference type="PROSITE" id="PS50893"/>
    </source>
</evidence>
<dbReference type="SMART" id="SM00382">
    <property type="entry name" value="AAA"/>
    <property type="match status" value="1"/>
</dbReference>
<reference evidence="6" key="1">
    <citation type="journal article" date="2019" name="Int. J. Syst. Evol. Microbiol.">
        <title>The Global Catalogue of Microorganisms (GCM) 10K type strain sequencing project: providing services to taxonomists for standard genome sequencing and annotation.</title>
        <authorList>
            <consortium name="The Broad Institute Genomics Platform"/>
            <consortium name="The Broad Institute Genome Sequencing Center for Infectious Disease"/>
            <person name="Wu L."/>
            <person name="Ma J."/>
        </authorList>
    </citation>
    <scope>NUCLEOTIDE SEQUENCE [LARGE SCALE GENOMIC DNA]</scope>
    <source>
        <strain evidence="6">JCM 16548</strain>
    </source>
</reference>
<keyword evidence="2" id="KW-0547">Nucleotide-binding</keyword>
<dbReference type="InterPro" id="IPR003439">
    <property type="entry name" value="ABC_transporter-like_ATP-bd"/>
</dbReference>
<dbReference type="CDD" id="cd03257">
    <property type="entry name" value="ABC_NikE_OppD_transporters"/>
    <property type="match status" value="1"/>
</dbReference>